<proteinExistence type="predicted"/>
<name>A0ABY2YU81_9LACO</name>
<evidence type="ECO:0000259" key="3">
    <source>
        <dbReference type="PROSITE" id="PS50943"/>
    </source>
</evidence>
<accession>A0ABY2YU81</accession>
<dbReference type="CDD" id="cd00093">
    <property type="entry name" value="HTH_XRE"/>
    <property type="match status" value="1"/>
</dbReference>
<dbReference type="InterPro" id="IPR001387">
    <property type="entry name" value="Cro/C1-type_HTH"/>
</dbReference>
<sequence length="256" mass="29975">MNLGEKIKSGRKEINLTQQELADRLHVTRQALSRWENNLSYPNLDMLVDISKSLKVSLNELLIEEQDGMVKRISDDVRDRKKYLKYLIMIGVFLLIIIAWLCTLWYGRSNQISAIDQNNPFLKTEYGYALLPDKTPLKKQKVYITYNWDKKRKRKIHKQVTKMLKEPTSIDAFVVKDAFGNGEWMPFYTGKYDKNQHYAVVAHKGAYVSNARTINKNEIPQTIRDIIGNHYMKYQRTTPDEPGVVMDRKTNIIQDD</sequence>
<keyword evidence="1" id="KW-0238">DNA-binding</keyword>
<dbReference type="EMBL" id="QUAM01000003">
    <property type="protein sequence ID" value="TPR14301.1"/>
    <property type="molecule type" value="Genomic_DNA"/>
</dbReference>
<feature type="domain" description="HTH cro/C1-type" evidence="3">
    <location>
        <begin position="7"/>
        <end position="61"/>
    </location>
</feature>
<protein>
    <submittedName>
        <fullName evidence="4">Helix-turn-helix domain-containing protein</fullName>
    </submittedName>
</protein>
<comment type="caution">
    <text evidence="4">The sequence shown here is derived from an EMBL/GenBank/DDBJ whole genome shotgun (WGS) entry which is preliminary data.</text>
</comment>
<keyword evidence="2" id="KW-1133">Transmembrane helix</keyword>
<reference evidence="4 5" key="1">
    <citation type="submission" date="2018-08" db="EMBL/GenBank/DDBJ databases">
        <title>Comparative genomics of wild bee and flower associated Lactobacillus reveals potential adaptation to the bee host.</title>
        <authorList>
            <person name="Vuong H.Q."/>
            <person name="Mcfrederick Q.S."/>
        </authorList>
    </citation>
    <scope>NUCLEOTIDE SEQUENCE [LARGE SCALE GENOMIC DNA]</scope>
    <source>
        <strain evidence="4 5">HV_04</strain>
    </source>
</reference>
<gene>
    <name evidence="4" type="ORF">DY048_04975</name>
</gene>
<dbReference type="RefSeq" id="WP_105988025.1">
    <property type="nucleotide sequence ID" value="NZ_POST01000003.1"/>
</dbReference>
<dbReference type="Gene3D" id="1.10.260.40">
    <property type="entry name" value="lambda repressor-like DNA-binding domains"/>
    <property type="match status" value="1"/>
</dbReference>
<evidence type="ECO:0000313" key="5">
    <source>
        <dbReference type="Proteomes" id="UP000767392"/>
    </source>
</evidence>
<dbReference type="Proteomes" id="UP000767392">
    <property type="component" value="Unassembled WGS sequence"/>
</dbReference>
<evidence type="ECO:0000313" key="4">
    <source>
        <dbReference type="EMBL" id="TPR14301.1"/>
    </source>
</evidence>
<dbReference type="PANTHER" id="PTHR46558:SF3">
    <property type="entry name" value="TRANSCRIPTIONAL REGULATOR"/>
    <property type="match status" value="1"/>
</dbReference>
<dbReference type="PANTHER" id="PTHR46558">
    <property type="entry name" value="TRACRIPTIONAL REGULATORY PROTEIN-RELATED-RELATED"/>
    <property type="match status" value="1"/>
</dbReference>
<dbReference type="SUPFAM" id="SSF47413">
    <property type="entry name" value="lambda repressor-like DNA-binding domains"/>
    <property type="match status" value="1"/>
</dbReference>
<organism evidence="4 5">
    <name type="scientific">Apilactobacillus timberlakei</name>
    <dbReference type="NCBI Taxonomy" id="2008380"/>
    <lineage>
        <taxon>Bacteria</taxon>
        <taxon>Bacillati</taxon>
        <taxon>Bacillota</taxon>
        <taxon>Bacilli</taxon>
        <taxon>Lactobacillales</taxon>
        <taxon>Lactobacillaceae</taxon>
        <taxon>Apilactobacillus</taxon>
    </lineage>
</organism>
<dbReference type="InterPro" id="IPR036166">
    <property type="entry name" value="YxeA-like_sf"/>
</dbReference>
<dbReference type="PROSITE" id="PS50943">
    <property type="entry name" value="HTH_CROC1"/>
    <property type="match status" value="1"/>
</dbReference>
<evidence type="ECO:0000256" key="2">
    <source>
        <dbReference type="SAM" id="Phobius"/>
    </source>
</evidence>
<dbReference type="Pfam" id="PF01381">
    <property type="entry name" value="HTH_3"/>
    <property type="match status" value="1"/>
</dbReference>
<evidence type="ECO:0000256" key="1">
    <source>
        <dbReference type="ARBA" id="ARBA00023125"/>
    </source>
</evidence>
<keyword evidence="5" id="KW-1185">Reference proteome</keyword>
<dbReference type="InterPro" id="IPR010982">
    <property type="entry name" value="Lambda_DNA-bd_dom_sf"/>
</dbReference>
<feature type="transmembrane region" description="Helical" evidence="2">
    <location>
        <begin position="86"/>
        <end position="107"/>
    </location>
</feature>
<dbReference type="SUPFAM" id="SSF159121">
    <property type="entry name" value="BC4932-like"/>
    <property type="match status" value="1"/>
</dbReference>
<keyword evidence="2" id="KW-0472">Membrane</keyword>
<dbReference type="SMART" id="SM00530">
    <property type="entry name" value="HTH_XRE"/>
    <property type="match status" value="1"/>
</dbReference>
<keyword evidence="2" id="KW-0812">Transmembrane</keyword>